<dbReference type="EMBL" id="QXFV01006402">
    <property type="protein sequence ID" value="KAE8961550.1"/>
    <property type="molecule type" value="Genomic_DNA"/>
</dbReference>
<reference evidence="4 6" key="1">
    <citation type="submission" date="2018-09" db="EMBL/GenBank/DDBJ databases">
        <title>Genomic investigation of the strawberry pathogen Phytophthora fragariae indicates pathogenicity is determined by transcriptional variation in three key races.</title>
        <authorList>
            <person name="Adams T.M."/>
            <person name="Armitage A.D."/>
            <person name="Sobczyk M.K."/>
            <person name="Bates H.J."/>
            <person name="Dunwell J.M."/>
            <person name="Nellist C.F."/>
            <person name="Harrison R.J."/>
        </authorList>
    </citation>
    <scope>NUCLEOTIDE SEQUENCE [LARGE SCALE GENOMIC DNA]</scope>
    <source>
        <strain evidence="2 4">SCRP249</strain>
        <strain evidence="1 6">SCRP324</strain>
        <strain evidence="3 5">SCRP333</strain>
    </source>
</reference>
<evidence type="ECO:0000313" key="5">
    <source>
        <dbReference type="Proteomes" id="UP000434957"/>
    </source>
</evidence>
<gene>
    <name evidence="2" type="ORF">PR001_g30008</name>
    <name evidence="1" type="ORF">PR002_g29900</name>
    <name evidence="3" type="ORF">PR003_g31176</name>
</gene>
<evidence type="ECO:0000313" key="3">
    <source>
        <dbReference type="EMBL" id="KAE9269333.1"/>
    </source>
</evidence>
<dbReference type="OrthoDB" id="10335302at2759"/>
<dbReference type="EMBL" id="QXFT01006338">
    <property type="protein sequence ID" value="KAE9269333.1"/>
    <property type="molecule type" value="Genomic_DNA"/>
</dbReference>
<evidence type="ECO:0000313" key="2">
    <source>
        <dbReference type="EMBL" id="KAE8961550.1"/>
    </source>
</evidence>
<proteinExistence type="predicted"/>
<accession>A0A6A3GXG8</accession>
<dbReference type="EMBL" id="QXFU01006291">
    <property type="protein sequence ID" value="KAE8961448.1"/>
    <property type="molecule type" value="Genomic_DNA"/>
</dbReference>
<keyword evidence="5" id="KW-1185">Reference proteome</keyword>
<organism evidence="1 6">
    <name type="scientific">Phytophthora rubi</name>
    <dbReference type="NCBI Taxonomy" id="129364"/>
    <lineage>
        <taxon>Eukaryota</taxon>
        <taxon>Sar</taxon>
        <taxon>Stramenopiles</taxon>
        <taxon>Oomycota</taxon>
        <taxon>Peronosporomycetes</taxon>
        <taxon>Peronosporales</taxon>
        <taxon>Peronosporaceae</taxon>
        <taxon>Phytophthora</taxon>
    </lineage>
</organism>
<comment type="caution">
    <text evidence="1">The sequence shown here is derived from an EMBL/GenBank/DDBJ whole genome shotgun (WGS) entry which is preliminary data.</text>
</comment>
<dbReference type="AlphaFoldDB" id="A0A6A3GXG8"/>
<dbReference type="Proteomes" id="UP000435112">
    <property type="component" value="Unassembled WGS sequence"/>
</dbReference>
<sequence>MRRKPLLLRLASSETLVATVRKLQLKLSRVAKDLHRADKREVTRWEQQWDADRGEQYGKLNELGTGASERMLVNELRDDKKLKGVLMSLNSGMKWKDQGPEMLAFKQSTFSRVSGFLNGARGPRVVDPRRRTDHPRIAGNSRLIGETSSESDDAFLPQLELWTSLPDNEHILKLYGGSYGSKPQFYVCENAHNGNLAEFLEDEKRSGLYWQLFQ</sequence>
<protein>
    <submittedName>
        <fullName evidence="1">Uncharacterized protein</fullName>
    </submittedName>
</protein>
<evidence type="ECO:0000313" key="1">
    <source>
        <dbReference type="EMBL" id="KAE8961448.1"/>
    </source>
</evidence>
<dbReference type="Proteomes" id="UP000429607">
    <property type="component" value="Unassembled WGS sequence"/>
</dbReference>
<evidence type="ECO:0000313" key="4">
    <source>
        <dbReference type="Proteomes" id="UP000429607"/>
    </source>
</evidence>
<name>A0A6A3GXG8_9STRA</name>
<evidence type="ECO:0000313" key="6">
    <source>
        <dbReference type="Proteomes" id="UP000435112"/>
    </source>
</evidence>
<dbReference type="Proteomes" id="UP000434957">
    <property type="component" value="Unassembled WGS sequence"/>
</dbReference>